<evidence type="ECO:0000313" key="6">
    <source>
        <dbReference type="Proteomes" id="UP001595443"/>
    </source>
</evidence>
<dbReference type="Gene3D" id="3.30.70.920">
    <property type="match status" value="1"/>
</dbReference>
<sequence length="155" mass="16627">MKPDGLPDALDRKILAALSADARISMTELARRVHLSRPAVQARIARLEDNGAIRGYHADIHMPGDEDGQRALLMARIGVRPCAPALDYLMGQPEVRQVWSIAGPQDATIEVITRDAAALSELTDRLAASPYRIEAEARPVLAAFGKPSRTGPGAG</sequence>
<accession>A0ABV7ADV4</accession>
<dbReference type="Pfam" id="PF01037">
    <property type="entry name" value="AsnC_trans_reg"/>
    <property type="match status" value="1"/>
</dbReference>
<evidence type="ECO:0000256" key="2">
    <source>
        <dbReference type="ARBA" id="ARBA00023125"/>
    </source>
</evidence>
<keyword evidence="3" id="KW-0804">Transcription</keyword>
<keyword evidence="6" id="KW-1185">Reference proteome</keyword>
<evidence type="ECO:0000313" key="5">
    <source>
        <dbReference type="EMBL" id="MFC2967032.1"/>
    </source>
</evidence>
<protein>
    <submittedName>
        <fullName evidence="5">Lrp/AsnC family transcriptional regulator</fullName>
    </submittedName>
</protein>
<proteinExistence type="predicted"/>
<dbReference type="InterPro" id="IPR000485">
    <property type="entry name" value="AsnC-type_HTH_dom"/>
</dbReference>
<dbReference type="InterPro" id="IPR011008">
    <property type="entry name" value="Dimeric_a/b-barrel"/>
</dbReference>
<dbReference type="Gene3D" id="1.10.10.10">
    <property type="entry name" value="Winged helix-like DNA-binding domain superfamily/Winged helix DNA-binding domain"/>
    <property type="match status" value="1"/>
</dbReference>
<dbReference type="SUPFAM" id="SSF54909">
    <property type="entry name" value="Dimeric alpha+beta barrel"/>
    <property type="match status" value="1"/>
</dbReference>
<dbReference type="CDD" id="cd00090">
    <property type="entry name" value="HTH_ARSR"/>
    <property type="match status" value="1"/>
</dbReference>
<dbReference type="Pfam" id="PF13404">
    <property type="entry name" value="HTH_AsnC-type"/>
    <property type="match status" value="1"/>
</dbReference>
<keyword evidence="1" id="KW-0805">Transcription regulation</keyword>
<dbReference type="PANTHER" id="PTHR30154">
    <property type="entry name" value="LEUCINE-RESPONSIVE REGULATORY PROTEIN"/>
    <property type="match status" value="1"/>
</dbReference>
<evidence type="ECO:0000259" key="4">
    <source>
        <dbReference type="PROSITE" id="PS50956"/>
    </source>
</evidence>
<keyword evidence="2" id="KW-0238">DNA-binding</keyword>
<dbReference type="InterPro" id="IPR036390">
    <property type="entry name" value="WH_DNA-bd_sf"/>
</dbReference>
<dbReference type="SUPFAM" id="SSF46785">
    <property type="entry name" value="Winged helix' DNA-binding domain"/>
    <property type="match status" value="1"/>
</dbReference>
<organism evidence="5 6">
    <name type="scientific">Acidimangrovimonas pyrenivorans</name>
    <dbReference type="NCBI Taxonomy" id="2030798"/>
    <lineage>
        <taxon>Bacteria</taxon>
        <taxon>Pseudomonadati</taxon>
        <taxon>Pseudomonadota</taxon>
        <taxon>Alphaproteobacteria</taxon>
        <taxon>Rhodobacterales</taxon>
        <taxon>Paracoccaceae</taxon>
        <taxon>Acidimangrovimonas</taxon>
    </lineage>
</organism>
<dbReference type="PROSITE" id="PS50956">
    <property type="entry name" value="HTH_ASNC_2"/>
    <property type="match status" value="1"/>
</dbReference>
<name>A0ABV7ADV4_9RHOB</name>
<dbReference type="Proteomes" id="UP001595443">
    <property type="component" value="Unassembled WGS sequence"/>
</dbReference>
<dbReference type="InterPro" id="IPR019887">
    <property type="entry name" value="Tscrpt_reg_AsnC/Lrp_C"/>
</dbReference>
<dbReference type="InterPro" id="IPR019888">
    <property type="entry name" value="Tscrpt_reg_AsnC-like"/>
</dbReference>
<dbReference type="PRINTS" id="PR00033">
    <property type="entry name" value="HTHASNC"/>
</dbReference>
<feature type="domain" description="HTH asnC-type" evidence="4">
    <location>
        <begin position="7"/>
        <end position="60"/>
    </location>
</feature>
<dbReference type="SMART" id="SM00344">
    <property type="entry name" value="HTH_ASNC"/>
    <property type="match status" value="1"/>
</dbReference>
<gene>
    <name evidence="5" type="ORF">ACFOES_02895</name>
</gene>
<dbReference type="EMBL" id="JBHRSK010000003">
    <property type="protein sequence ID" value="MFC2967032.1"/>
    <property type="molecule type" value="Genomic_DNA"/>
</dbReference>
<reference evidence="6" key="1">
    <citation type="journal article" date="2019" name="Int. J. Syst. Evol. Microbiol.">
        <title>The Global Catalogue of Microorganisms (GCM) 10K type strain sequencing project: providing services to taxonomists for standard genome sequencing and annotation.</title>
        <authorList>
            <consortium name="The Broad Institute Genomics Platform"/>
            <consortium name="The Broad Institute Genome Sequencing Center for Infectious Disease"/>
            <person name="Wu L."/>
            <person name="Ma J."/>
        </authorList>
    </citation>
    <scope>NUCLEOTIDE SEQUENCE [LARGE SCALE GENOMIC DNA]</scope>
    <source>
        <strain evidence="6">KCTC 62192</strain>
    </source>
</reference>
<dbReference type="RefSeq" id="WP_377831660.1">
    <property type="nucleotide sequence ID" value="NZ_JBHRSK010000003.1"/>
</dbReference>
<evidence type="ECO:0000256" key="3">
    <source>
        <dbReference type="ARBA" id="ARBA00023163"/>
    </source>
</evidence>
<evidence type="ECO:0000256" key="1">
    <source>
        <dbReference type="ARBA" id="ARBA00023015"/>
    </source>
</evidence>
<dbReference type="InterPro" id="IPR036388">
    <property type="entry name" value="WH-like_DNA-bd_sf"/>
</dbReference>
<dbReference type="InterPro" id="IPR011991">
    <property type="entry name" value="ArsR-like_HTH"/>
</dbReference>
<comment type="caution">
    <text evidence="5">The sequence shown here is derived from an EMBL/GenBank/DDBJ whole genome shotgun (WGS) entry which is preliminary data.</text>
</comment>
<dbReference type="PANTHER" id="PTHR30154:SF34">
    <property type="entry name" value="TRANSCRIPTIONAL REGULATOR AZLB"/>
    <property type="match status" value="1"/>
</dbReference>